<accession>A0A2T4BQZ9</accession>
<name>A0A2T4BQZ9_TRILO</name>
<organism evidence="2 3">
    <name type="scientific">Trichoderma longibrachiatum ATCC 18648</name>
    <dbReference type="NCBI Taxonomy" id="983965"/>
    <lineage>
        <taxon>Eukaryota</taxon>
        <taxon>Fungi</taxon>
        <taxon>Dikarya</taxon>
        <taxon>Ascomycota</taxon>
        <taxon>Pezizomycotina</taxon>
        <taxon>Sordariomycetes</taxon>
        <taxon>Hypocreomycetidae</taxon>
        <taxon>Hypocreales</taxon>
        <taxon>Hypocreaceae</taxon>
        <taxon>Trichoderma</taxon>
    </lineage>
</organism>
<proteinExistence type="predicted"/>
<dbReference type="EMBL" id="KZ679146">
    <property type="protein sequence ID" value="PTB71738.1"/>
    <property type="molecule type" value="Genomic_DNA"/>
</dbReference>
<evidence type="ECO:0000313" key="3">
    <source>
        <dbReference type="Proteomes" id="UP000240760"/>
    </source>
</evidence>
<feature type="region of interest" description="Disordered" evidence="1">
    <location>
        <begin position="161"/>
        <end position="197"/>
    </location>
</feature>
<sequence>MLTRLCSYNVQVSPNKVCRSVSRSVGRASNRGTRFQDGTTGRGRLTSEDYWVALVDDTPPFPVDHVSKSRSSIQSAVAWELPCWDLACQRSERSVQGVAEGGTMVLSFGYLFMRLRYAISYLIATIHGSHQNVANACRSFWSHLPTVIQLLSTGRRTNLPARRGLHATKGSEPRYSSALEGHPQSHPLISHRSSVPRDHGAPSIMHLVRLLSLIVACHQFRVRERLLIFTRPSCATTRDSRIICSQAQNDERLPDHIHGD</sequence>
<reference evidence="2 3" key="1">
    <citation type="submission" date="2016-07" db="EMBL/GenBank/DDBJ databases">
        <title>Multiple horizontal gene transfer events from other fungi enriched the ability of initially mycotrophic Trichoderma (Ascomycota) to feed on dead plant biomass.</title>
        <authorList>
            <consortium name="DOE Joint Genome Institute"/>
            <person name="Aerts A."/>
            <person name="Atanasova L."/>
            <person name="Chenthamara K."/>
            <person name="Zhang J."/>
            <person name="Grujic M."/>
            <person name="Henrissat B."/>
            <person name="Kuo A."/>
            <person name="Salamov A."/>
            <person name="Lipzen A."/>
            <person name="Labutti K."/>
            <person name="Barry K."/>
            <person name="Miao Y."/>
            <person name="Rahimi M.J."/>
            <person name="Shen Q."/>
            <person name="Grigoriev I.V."/>
            <person name="Kubicek C.P."/>
            <person name="Druzhinina I.S."/>
        </authorList>
    </citation>
    <scope>NUCLEOTIDE SEQUENCE [LARGE SCALE GENOMIC DNA]</scope>
    <source>
        <strain evidence="2 3">ATCC 18648</strain>
    </source>
</reference>
<dbReference type="AlphaFoldDB" id="A0A2T4BQZ9"/>
<evidence type="ECO:0000256" key="1">
    <source>
        <dbReference type="SAM" id="MobiDB-lite"/>
    </source>
</evidence>
<evidence type="ECO:0000313" key="2">
    <source>
        <dbReference type="EMBL" id="PTB71738.1"/>
    </source>
</evidence>
<keyword evidence="3" id="KW-1185">Reference proteome</keyword>
<dbReference type="Proteomes" id="UP000240760">
    <property type="component" value="Unassembled WGS sequence"/>
</dbReference>
<gene>
    <name evidence="2" type="ORF">M440DRAFT_1140472</name>
</gene>
<protein>
    <submittedName>
        <fullName evidence="2">Uncharacterized protein</fullName>
    </submittedName>
</protein>